<dbReference type="GO" id="GO:0003677">
    <property type="term" value="F:DNA binding"/>
    <property type="evidence" value="ECO:0007669"/>
    <property type="project" value="UniProtKB-KW"/>
</dbReference>
<reference evidence="3 4" key="1">
    <citation type="submission" date="2019-07" db="EMBL/GenBank/DDBJ databases">
        <title>Diversity of Bacteria from Kongsfjorden, Arctic.</title>
        <authorList>
            <person name="Yu Y."/>
        </authorList>
    </citation>
    <scope>NUCLEOTIDE SEQUENCE [LARGE SCALE GENOMIC DNA]</scope>
    <source>
        <strain evidence="3 4">SM1923</strain>
    </source>
</reference>
<dbReference type="PROSITE" id="PS50943">
    <property type="entry name" value="HTH_CROC1"/>
    <property type="match status" value="1"/>
</dbReference>
<dbReference type="Pfam" id="PF01381">
    <property type="entry name" value="HTH_3"/>
    <property type="match status" value="1"/>
</dbReference>
<evidence type="ECO:0000313" key="3">
    <source>
        <dbReference type="EMBL" id="TVU70668.1"/>
    </source>
</evidence>
<dbReference type="InterPro" id="IPR001387">
    <property type="entry name" value="Cro/C1-type_HTH"/>
</dbReference>
<dbReference type="PANTHER" id="PTHR46797:SF11">
    <property type="entry name" value="HTH-TYPE TRANSCRIPTIONAL REGULATOR PUUR"/>
    <property type="match status" value="1"/>
</dbReference>
<comment type="caution">
    <text evidence="3">The sequence shown here is derived from an EMBL/GenBank/DDBJ whole genome shotgun (WGS) entry which is preliminary data.</text>
</comment>
<dbReference type="CDD" id="cd00093">
    <property type="entry name" value="HTH_XRE"/>
    <property type="match status" value="1"/>
</dbReference>
<protein>
    <submittedName>
        <fullName evidence="3">Helix-turn-helix domain-containing protein</fullName>
    </submittedName>
</protein>
<proteinExistence type="predicted"/>
<dbReference type="Gene3D" id="1.10.260.40">
    <property type="entry name" value="lambda repressor-like DNA-binding domains"/>
    <property type="match status" value="1"/>
</dbReference>
<gene>
    <name evidence="3" type="ORF">FQP86_08600</name>
</gene>
<dbReference type="SUPFAM" id="SSF51182">
    <property type="entry name" value="RmlC-like cupins"/>
    <property type="match status" value="1"/>
</dbReference>
<dbReference type="InterPro" id="IPR011051">
    <property type="entry name" value="RmlC_Cupin_sf"/>
</dbReference>
<evidence type="ECO:0000256" key="1">
    <source>
        <dbReference type="ARBA" id="ARBA00023125"/>
    </source>
</evidence>
<keyword evidence="4" id="KW-1185">Reference proteome</keyword>
<dbReference type="InterPro" id="IPR050807">
    <property type="entry name" value="TransReg_Diox_bact_type"/>
</dbReference>
<feature type="domain" description="HTH cro/C1-type" evidence="2">
    <location>
        <begin position="23"/>
        <end position="77"/>
    </location>
</feature>
<dbReference type="InterPro" id="IPR010982">
    <property type="entry name" value="Lambda_DNA-bd_dom_sf"/>
</dbReference>
<dbReference type="SUPFAM" id="SSF47413">
    <property type="entry name" value="lambda repressor-like DNA-binding domains"/>
    <property type="match status" value="1"/>
</dbReference>
<name>A0A558HNM3_9GAMM</name>
<dbReference type="STRING" id="553385.GCA_000591415_03601"/>
<keyword evidence="1" id="KW-0238">DNA-binding</keyword>
<sequence>MQQDSPPSLPSSHPAERTLGERLRALRIRHGLSQRELAKRAHVTNSTISQVEQNAVSPSVSSLNKILDVFPISLSDFFGDEIPEPPTRVLRAAEHSTVEECVAGMTLQRLAAWPTSGHHDMTAPNLSIGSLTANTSVSLQASHDTVLVVTQGGLRIEVPGTGSEPLDTQLWPDDAVRLFAGERYRLHHAPSDDIASGPCRWISMTPVR</sequence>
<dbReference type="AlphaFoldDB" id="A0A558HNM3"/>
<evidence type="ECO:0000259" key="2">
    <source>
        <dbReference type="PROSITE" id="PS50943"/>
    </source>
</evidence>
<dbReference type="SMART" id="SM00530">
    <property type="entry name" value="HTH_XRE"/>
    <property type="match status" value="1"/>
</dbReference>
<evidence type="ECO:0000313" key="4">
    <source>
        <dbReference type="Proteomes" id="UP000319941"/>
    </source>
</evidence>
<dbReference type="Proteomes" id="UP000319941">
    <property type="component" value="Unassembled WGS sequence"/>
</dbReference>
<organism evidence="3 4">
    <name type="scientific">Cobetia crustatorum</name>
    <dbReference type="NCBI Taxonomy" id="553385"/>
    <lineage>
        <taxon>Bacteria</taxon>
        <taxon>Pseudomonadati</taxon>
        <taxon>Pseudomonadota</taxon>
        <taxon>Gammaproteobacteria</taxon>
        <taxon>Oceanospirillales</taxon>
        <taxon>Halomonadaceae</taxon>
        <taxon>Cobetia</taxon>
    </lineage>
</organism>
<dbReference type="PANTHER" id="PTHR46797">
    <property type="entry name" value="HTH-TYPE TRANSCRIPTIONAL REGULATOR"/>
    <property type="match status" value="1"/>
</dbReference>
<dbReference type="OrthoDB" id="9814751at2"/>
<dbReference type="GO" id="GO:0005829">
    <property type="term" value="C:cytosol"/>
    <property type="evidence" value="ECO:0007669"/>
    <property type="project" value="TreeGrafter"/>
</dbReference>
<dbReference type="EMBL" id="VNFH01000005">
    <property type="protein sequence ID" value="TVU70668.1"/>
    <property type="molecule type" value="Genomic_DNA"/>
</dbReference>
<dbReference type="GO" id="GO:0003700">
    <property type="term" value="F:DNA-binding transcription factor activity"/>
    <property type="evidence" value="ECO:0007669"/>
    <property type="project" value="TreeGrafter"/>
</dbReference>
<dbReference type="RefSeq" id="WP_144727445.1">
    <property type="nucleotide sequence ID" value="NZ_CAWOWR010000107.1"/>
</dbReference>
<accession>A0A558HNM3</accession>